<accession>A0A0G0NFU7</accession>
<name>A0A0G0NFU7_9BACT</name>
<dbReference type="GO" id="GO:0046872">
    <property type="term" value="F:metal ion binding"/>
    <property type="evidence" value="ECO:0007669"/>
    <property type="project" value="UniProtKB-KW"/>
</dbReference>
<feature type="domain" description="TGS" evidence="8">
    <location>
        <begin position="266"/>
        <end position="349"/>
    </location>
</feature>
<dbReference type="Gene3D" id="3.10.20.30">
    <property type="match status" value="1"/>
</dbReference>
<dbReference type="AlphaFoldDB" id="A0A0G0NFU7"/>
<dbReference type="FunFam" id="1.10.150.300:FF:000004">
    <property type="entry name" value="Ribosome-binding ATPase YchF"/>
    <property type="match status" value="1"/>
</dbReference>
<comment type="similarity">
    <text evidence="6">Belongs to the TRAFAC class OBG-HflX-like GTPase superfamily. OBG GTPase family. YchF/OLA1 subfamily.</text>
</comment>
<dbReference type="InterPro" id="IPR031167">
    <property type="entry name" value="G_OBG"/>
</dbReference>
<dbReference type="GO" id="GO:0005737">
    <property type="term" value="C:cytoplasm"/>
    <property type="evidence" value="ECO:0007669"/>
    <property type="project" value="TreeGrafter"/>
</dbReference>
<dbReference type="SUPFAM" id="SSF52540">
    <property type="entry name" value="P-loop containing nucleoside triphosphate hydrolases"/>
    <property type="match status" value="1"/>
</dbReference>
<evidence type="ECO:0000313" key="10">
    <source>
        <dbReference type="Proteomes" id="UP000034048"/>
    </source>
</evidence>
<dbReference type="GO" id="GO:0005525">
    <property type="term" value="F:GTP binding"/>
    <property type="evidence" value="ECO:0007669"/>
    <property type="project" value="InterPro"/>
</dbReference>
<dbReference type="InterPro" id="IPR013029">
    <property type="entry name" value="YchF_C"/>
</dbReference>
<dbReference type="InterPro" id="IPR023192">
    <property type="entry name" value="TGS-like_dom_sf"/>
</dbReference>
<proteinExistence type="inferred from homology"/>
<evidence type="ECO:0000259" key="8">
    <source>
        <dbReference type="PROSITE" id="PS51880"/>
    </source>
</evidence>
<dbReference type="EMBL" id="LBWS01000011">
    <property type="protein sequence ID" value="KKR15019.1"/>
    <property type="molecule type" value="Genomic_DNA"/>
</dbReference>
<dbReference type="InterPro" id="IPR004396">
    <property type="entry name" value="ATPase_YchF/OLA1"/>
</dbReference>
<evidence type="ECO:0000256" key="5">
    <source>
        <dbReference type="ARBA" id="ARBA00022842"/>
    </source>
</evidence>
<feature type="binding site" evidence="6">
    <location>
        <begin position="12"/>
        <end position="17"/>
    </location>
    <ligand>
        <name>ATP</name>
        <dbReference type="ChEBI" id="CHEBI:30616"/>
    </ligand>
</feature>
<dbReference type="InterPro" id="IPR012675">
    <property type="entry name" value="Beta-grasp_dom_sf"/>
</dbReference>
<dbReference type="InterPro" id="IPR004095">
    <property type="entry name" value="TGS"/>
</dbReference>
<dbReference type="Pfam" id="PF01926">
    <property type="entry name" value="MMR_HSR1"/>
    <property type="match status" value="1"/>
</dbReference>
<feature type="domain" description="OBG-type G" evidence="7">
    <location>
        <begin position="3"/>
        <end position="266"/>
    </location>
</feature>
<dbReference type="FunFam" id="3.10.20.30:FF:000001">
    <property type="entry name" value="Ribosome-binding ATPase YchF"/>
    <property type="match status" value="1"/>
</dbReference>
<dbReference type="GO" id="GO:0043023">
    <property type="term" value="F:ribosomal large subunit binding"/>
    <property type="evidence" value="ECO:0007669"/>
    <property type="project" value="UniProtKB-UniRule"/>
</dbReference>
<dbReference type="GO" id="GO:0016887">
    <property type="term" value="F:ATP hydrolysis activity"/>
    <property type="evidence" value="ECO:0007669"/>
    <property type="project" value="UniProtKB-UniRule"/>
</dbReference>
<dbReference type="PRINTS" id="PR00326">
    <property type="entry name" value="GTP1OBG"/>
</dbReference>
<dbReference type="PIRSF" id="PIRSF006641">
    <property type="entry name" value="CHP00092"/>
    <property type="match status" value="1"/>
</dbReference>
<keyword evidence="2" id="KW-0479">Metal-binding</keyword>
<dbReference type="Proteomes" id="UP000034048">
    <property type="component" value="Unassembled WGS sequence"/>
</dbReference>
<protein>
    <recommendedName>
        <fullName evidence="6">Ribosome-binding ATPase YchF</fullName>
    </recommendedName>
</protein>
<dbReference type="CDD" id="cd04867">
    <property type="entry name" value="TGS_YchF_OLA1"/>
    <property type="match status" value="1"/>
</dbReference>
<evidence type="ECO:0000256" key="6">
    <source>
        <dbReference type="HAMAP-Rule" id="MF_00944"/>
    </source>
</evidence>
<dbReference type="Gene3D" id="3.40.50.300">
    <property type="entry name" value="P-loop containing nucleotide triphosphate hydrolases"/>
    <property type="match status" value="1"/>
</dbReference>
<dbReference type="PATRIC" id="fig|1618634.3.peg.152"/>
<reference evidence="9 10" key="1">
    <citation type="journal article" date="2015" name="Nature">
        <title>rRNA introns, odd ribosomes, and small enigmatic genomes across a large radiation of phyla.</title>
        <authorList>
            <person name="Brown C.T."/>
            <person name="Hug L.A."/>
            <person name="Thomas B.C."/>
            <person name="Sharon I."/>
            <person name="Castelle C.J."/>
            <person name="Singh A."/>
            <person name="Wilkins M.J."/>
            <person name="Williams K.H."/>
            <person name="Banfield J.F."/>
        </authorList>
    </citation>
    <scope>NUCLEOTIDE SEQUENCE [LARGE SCALE GENOMIC DNA]</scope>
</reference>
<keyword evidence="5" id="KW-0460">Magnesium</keyword>
<dbReference type="CDD" id="cd01900">
    <property type="entry name" value="YchF"/>
    <property type="match status" value="1"/>
</dbReference>
<dbReference type="PROSITE" id="PS51710">
    <property type="entry name" value="G_OBG"/>
    <property type="match status" value="1"/>
</dbReference>
<dbReference type="PANTHER" id="PTHR23305:SF18">
    <property type="entry name" value="OBG-TYPE G DOMAIN-CONTAINING PROTEIN"/>
    <property type="match status" value="1"/>
</dbReference>
<dbReference type="PROSITE" id="PS51880">
    <property type="entry name" value="TGS"/>
    <property type="match status" value="1"/>
</dbReference>
<comment type="cofactor">
    <cofactor evidence="1">
        <name>Mg(2+)</name>
        <dbReference type="ChEBI" id="CHEBI:18420"/>
    </cofactor>
</comment>
<dbReference type="Gene3D" id="1.10.150.300">
    <property type="entry name" value="TGS-like domain"/>
    <property type="match status" value="1"/>
</dbReference>
<dbReference type="InterPro" id="IPR012676">
    <property type="entry name" value="TGS-like"/>
</dbReference>
<dbReference type="SUPFAM" id="SSF81271">
    <property type="entry name" value="TGS-like"/>
    <property type="match status" value="1"/>
</dbReference>
<evidence type="ECO:0000259" key="7">
    <source>
        <dbReference type="PROSITE" id="PS51710"/>
    </source>
</evidence>
<keyword evidence="3 6" id="KW-0547">Nucleotide-binding</keyword>
<organism evidence="9 10">
    <name type="scientific">Candidatus Falkowbacteria bacterium GW2011_GWA2_39_24</name>
    <dbReference type="NCBI Taxonomy" id="1618634"/>
    <lineage>
        <taxon>Bacteria</taxon>
        <taxon>Candidatus Falkowiibacteriota</taxon>
    </lineage>
</organism>
<evidence type="ECO:0000313" key="9">
    <source>
        <dbReference type="EMBL" id="KKR15019.1"/>
    </source>
</evidence>
<dbReference type="GO" id="GO:0005524">
    <property type="term" value="F:ATP binding"/>
    <property type="evidence" value="ECO:0007669"/>
    <property type="project" value="UniProtKB-UniRule"/>
</dbReference>
<dbReference type="InterPro" id="IPR006073">
    <property type="entry name" value="GTP-bd"/>
</dbReference>
<evidence type="ECO:0000256" key="4">
    <source>
        <dbReference type="ARBA" id="ARBA00022840"/>
    </source>
</evidence>
<dbReference type="PANTHER" id="PTHR23305">
    <property type="entry name" value="OBG GTPASE FAMILY"/>
    <property type="match status" value="1"/>
</dbReference>
<dbReference type="InterPro" id="IPR041706">
    <property type="entry name" value="YchF_N"/>
</dbReference>
<dbReference type="HAMAP" id="MF_00944">
    <property type="entry name" value="YchF_OLA1_ATPase"/>
    <property type="match status" value="1"/>
</dbReference>
<evidence type="ECO:0000256" key="3">
    <source>
        <dbReference type="ARBA" id="ARBA00022741"/>
    </source>
</evidence>
<dbReference type="InterPro" id="IPR027417">
    <property type="entry name" value="P-loop_NTPase"/>
</dbReference>
<evidence type="ECO:0000256" key="2">
    <source>
        <dbReference type="ARBA" id="ARBA00022723"/>
    </source>
</evidence>
<evidence type="ECO:0000256" key="1">
    <source>
        <dbReference type="ARBA" id="ARBA00001946"/>
    </source>
</evidence>
<comment type="function">
    <text evidence="6">ATPase that binds to both the 70S ribosome and the 50S ribosomal subunit in a nucleotide-independent manner.</text>
</comment>
<keyword evidence="4 6" id="KW-0067">ATP-binding</keyword>
<sequence length="352" mass="38736">MPLSIGIVGLPNVGKSTLFNSLTNKQAEAANYPFCTIEPNVGIVEVPDSRLSALANISHPEKIIPTIIEFVDIAGLVKGANEGEGLGNKFLSHIRECDAICQVVRGFADDNIIHVHNKLDPDNDQAVINLELILADLATVSKRLEKIGKDAKSGDKQIVVTKNILDKVKNHLEQEQPLRDLILNDEEQIIVKQLNLLTAKPLLYVLNINYGATVELTTPNVIKLNAKLEAEITSLPKDEQAEYSRELGLDQSGLDKLIQAAYQALGLISFLTTGPKETKAWTVKQGARAPEAAGVIHTDFTKNFIRAEVINWQKFVEAGSEQTAKEKGWIRTEGKDYVMQDGDVCHFLINKT</sequence>
<gene>
    <name evidence="6" type="primary">ychF</name>
    <name evidence="9" type="ORF">UT42_C0011G0004</name>
</gene>
<dbReference type="NCBIfam" id="TIGR00092">
    <property type="entry name" value="redox-regulated ATPase YchF"/>
    <property type="match status" value="1"/>
</dbReference>
<dbReference type="Pfam" id="PF06071">
    <property type="entry name" value="YchF-GTPase_C"/>
    <property type="match status" value="1"/>
</dbReference>
<comment type="caution">
    <text evidence="9">The sequence shown here is derived from an EMBL/GenBank/DDBJ whole genome shotgun (WGS) entry which is preliminary data.</text>
</comment>